<organism evidence="2 3">
    <name type="scientific">Psilocybe cf. subviscida</name>
    <dbReference type="NCBI Taxonomy" id="2480587"/>
    <lineage>
        <taxon>Eukaryota</taxon>
        <taxon>Fungi</taxon>
        <taxon>Dikarya</taxon>
        <taxon>Basidiomycota</taxon>
        <taxon>Agaricomycotina</taxon>
        <taxon>Agaricomycetes</taxon>
        <taxon>Agaricomycetidae</taxon>
        <taxon>Agaricales</taxon>
        <taxon>Agaricineae</taxon>
        <taxon>Strophariaceae</taxon>
        <taxon>Psilocybe</taxon>
    </lineage>
</organism>
<keyword evidence="3" id="KW-1185">Reference proteome</keyword>
<comment type="caution">
    <text evidence="2">The sequence shown here is derived from an EMBL/GenBank/DDBJ whole genome shotgun (WGS) entry which is preliminary data.</text>
</comment>
<dbReference type="InterPro" id="IPR000719">
    <property type="entry name" value="Prot_kinase_dom"/>
</dbReference>
<dbReference type="EMBL" id="JAACJJ010000001">
    <property type="protein sequence ID" value="KAF5330295.1"/>
    <property type="molecule type" value="Genomic_DNA"/>
</dbReference>
<dbReference type="SUPFAM" id="SSF56112">
    <property type="entry name" value="Protein kinase-like (PK-like)"/>
    <property type="match status" value="1"/>
</dbReference>
<name>A0A8H5FAY7_9AGAR</name>
<dbReference type="Gene3D" id="1.10.510.10">
    <property type="entry name" value="Transferase(Phosphotransferase) domain 1"/>
    <property type="match status" value="1"/>
</dbReference>
<feature type="domain" description="Protein kinase" evidence="1">
    <location>
        <begin position="122"/>
        <end position="354"/>
    </location>
</feature>
<sequence length="395" mass="45392">MWLCLLCPQAPPPSDDLNPMVASQTLESTQDTWSELITRCDPPFPRVLQDWKDYKAPFRQGMKHWEVLRPFFASKGYVMYQTMPDSGEQYWPSSSESPSLAPPSERTHPFARTLPYDTNCSFLIGSHCVWPARDSSGRDVVIKIISEFDNPSTEWMILQKLNDPHLLSNPRNRTIHVLEYITFDKFVFAVMPRWDCAFVPPFSSVSELMELAKSYLEALDFLHTHRIVHRDIGRANTGMNVYGPFERLDAELGLRKAGEVEYIIYDFGNSLLYPADTDISNVKTTMRLRYYHALPPVGAYNPFKSDVAMMGGLLMTSVMYCAKFVPEIESFLDHMMDEDEERRPTASEALKTFMDLYSSLTKEQVGAFFMNPSSYRQNKSNEAYQNQYSAHILPP</sequence>
<evidence type="ECO:0000313" key="3">
    <source>
        <dbReference type="Proteomes" id="UP000567179"/>
    </source>
</evidence>
<proteinExistence type="predicted"/>
<dbReference type="Proteomes" id="UP000567179">
    <property type="component" value="Unassembled WGS sequence"/>
</dbReference>
<dbReference type="AlphaFoldDB" id="A0A8H5FAY7"/>
<reference evidence="2 3" key="1">
    <citation type="journal article" date="2020" name="ISME J.">
        <title>Uncovering the hidden diversity of litter-decomposition mechanisms in mushroom-forming fungi.</title>
        <authorList>
            <person name="Floudas D."/>
            <person name="Bentzer J."/>
            <person name="Ahren D."/>
            <person name="Johansson T."/>
            <person name="Persson P."/>
            <person name="Tunlid A."/>
        </authorList>
    </citation>
    <scope>NUCLEOTIDE SEQUENCE [LARGE SCALE GENOMIC DNA]</scope>
    <source>
        <strain evidence="2 3">CBS 101986</strain>
    </source>
</reference>
<evidence type="ECO:0000313" key="2">
    <source>
        <dbReference type="EMBL" id="KAF5330295.1"/>
    </source>
</evidence>
<dbReference type="SMART" id="SM00220">
    <property type="entry name" value="S_TKc"/>
    <property type="match status" value="1"/>
</dbReference>
<dbReference type="GO" id="GO:0005524">
    <property type="term" value="F:ATP binding"/>
    <property type="evidence" value="ECO:0007669"/>
    <property type="project" value="InterPro"/>
</dbReference>
<accession>A0A8H5FAY7</accession>
<protein>
    <recommendedName>
        <fullName evidence="1">Protein kinase domain-containing protein</fullName>
    </recommendedName>
</protein>
<evidence type="ECO:0000259" key="1">
    <source>
        <dbReference type="SMART" id="SM00220"/>
    </source>
</evidence>
<dbReference type="InterPro" id="IPR011009">
    <property type="entry name" value="Kinase-like_dom_sf"/>
</dbReference>
<dbReference type="GO" id="GO:0004672">
    <property type="term" value="F:protein kinase activity"/>
    <property type="evidence" value="ECO:0007669"/>
    <property type="project" value="InterPro"/>
</dbReference>
<gene>
    <name evidence="2" type="ORF">D9619_005338</name>
</gene>
<dbReference type="OrthoDB" id="3224178at2759"/>